<accession>L0DHK3</accession>
<keyword evidence="2" id="KW-0235">DNA replication</keyword>
<dbReference type="InterPro" id="IPR027417">
    <property type="entry name" value="P-loop_NTPase"/>
</dbReference>
<dbReference type="SUPFAM" id="SSF52540">
    <property type="entry name" value="P-loop containing nucleoside triphosphate hydrolases"/>
    <property type="match status" value="1"/>
</dbReference>
<feature type="domain" description="DNA helicase DnaB-like N-terminal" evidence="5">
    <location>
        <begin position="34"/>
        <end position="99"/>
    </location>
</feature>
<dbReference type="eggNOG" id="COG0305">
    <property type="taxonomic scope" value="Bacteria"/>
</dbReference>
<dbReference type="GO" id="GO:0003677">
    <property type="term" value="F:DNA binding"/>
    <property type="evidence" value="ECO:0007669"/>
    <property type="project" value="UniProtKB-KW"/>
</dbReference>
<proteinExistence type="predicted"/>
<evidence type="ECO:0000256" key="4">
    <source>
        <dbReference type="SAM" id="Coils"/>
    </source>
</evidence>
<evidence type="ECO:0000313" key="7">
    <source>
        <dbReference type="Proteomes" id="UP000010798"/>
    </source>
</evidence>
<protein>
    <submittedName>
        <fullName evidence="6">Replicative DNA helicase</fullName>
    </submittedName>
</protein>
<organism evidence="6 7">
    <name type="scientific">Singulisphaera acidiphila (strain ATCC BAA-1392 / DSM 18658 / VKM B-2454 / MOB10)</name>
    <dbReference type="NCBI Taxonomy" id="886293"/>
    <lineage>
        <taxon>Bacteria</taxon>
        <taxon>Pseudomonadati</taxon>
        <taxon>Planctomycetota</taxon>
        <taxon>Planctomycetia</taxon>
        <taxon>Isosphaerales</taxon>
        <taxon>Isosphaeraceae</taxon>
        <taxon>Singulisphaera</taxon>
    </lineage>
</organism>
<dbReference type="STRING" id="886293.Sinac_4556"/>
<dbReference type="EMBL" id="CP003364">
    <property type="protein sequence ID" value="AGA28737.1"/>
    <property type="molecule type" value="Genomic_DNA"/>
</dbReference>
<feature type="coiled-coil region" evidence="4">
    <location>
        <begin position="462"/>
        <end position="489"/>
    </location>
</feature>
<evidence type="ECO:0000256" key="2">
    <source>
        <dbReference type="ARBA" id="ARBA00022705"/>
    </source>
</evidence>
<keyword evidence="7" id="KW-1185">Reference proteome</keyword>
<dbReference type="HOGENOM" id="CLU_482234_0_0_0"/>
<dbReference type="GO" id="GO:0003678">
    <property type="term" value="F:DNA helicase activity"/>
    <property type="evidence" value="ECO:0007669"/>
    <property type="project" value="InterPro"/>
</dbReference>
<dbReference type="SUPFAM" id="SSF48024">
    <property type="entry name" value="N-terminal domain of DnaB helicase"/>
    <property type="match status" value="1"/>
</dbReference>
<name>L0DHK3_SINAD</name>
<dbReference type="Gene3D" id="3.40.50.300">
    <property type="entry name" value="P-loop containing nucleotide triphosphate hydrolases"/>
    <property type="match status" value="1"/>
</dbReference>
<gene>
    <name evidence="6" type="ordered locus">Sinac_4556</name>
</gene>
<dbReference type="InterPro" id="IPR036185">
    <property type="entry name" value="DNA_heli_DnaB-like_N_sf"/>
</dbReference>
<dbReference type="OrthoDB" id="287530at2"/>
<sequence>MVKARSKSRGLPSLSTNGDLPNVIAIDAPELRSPPSNVEIEAALLGSILNDPGILPAIVDVLKPSDFFRAAHQTVYRIILELYRRGDPVEPLIVDDGLVRCGWKKHDATFLTSELQEKSAHSFNHAFHTDTLIELSRERDFVEEATQKLKDIYGGRWSPGSTLESFIARLTEIKARPTTTNAVAAKLFSLDMKTSDSFFREVFNVEWFIEGVSVKGETGAIGGPSKSLKTSLLIDYAISLGSATPFLGKFRVPRPFRVGLISGESGRRVIQANAKQVCISREIPPSEAGVYWGFNLPRLTDAQHLAVLRKTIADHGLECLCLDPFYLMVLAGSAGVDASNMFQMGPMLQDIASLCLDEGCTPLLAHHFTKKRDDPFATPALGDLAYAGIGQFMRQWMLVAPRQQFDAETGKFYLHFCYGGSAGHCGEFAVDIEVGKLESDFDGRKWVVTIASPSQERQTKWQLQEENRRREAEAKLAAKEAETSRLEREGMAKVVSFLKRQEGHQGTANKIREATGFNLDKVKRLLFLLVDEAIVCEVRTTAPKGNGATQDVTAYALNQGMEVTP</sequence>
<keyword evidence="6" id="KW-0547">Nucleotide-binding</keyword>
<dbReference type="KEGG" id="saci:Sinac_4556"/>
<dbReference type="AlphaFoldDB" id="L0DHK3"/>
<dbReference type="PANTHER" id="PTHR30153:SF2">
    <property type="entry name" value="REPLICATIVE DNA HELICASE"/>
    <property type="match status" value="1"/>
</dbReference>
<dbReference type="Pfam" id="PF00772">
    <property type="entry name" value="DnaB"/>
    <property type="match status" value="1"/>
</dbReference>
<evidence type="ECO:0000313" key="6">
    <source>
        <dbReference type="EMBL" id="AGA28737.1"/>
    </source>
</evidence>
<dbReference type="Proteomes" id="UP000010798">
    <property type="component" value="Chromosome"/>
</dbReference>
<keyword evidence="6" id="KW-0378">Hydrolase</keyword>
<evidence type="ECO:0000256" key="1">
    <source>
        <dbReference type="ARBA" id="ARBA00022515"/>
    </source>
</evidence>
<keyword evidence="6" id="KW-0067">ATP-binding</keyword>
<dbReference type="Pfam" id="PF13481">
    <property type="entry name" value="AAA_25"/>
    <property type="match status" value="1"/>
</dbReference>
<dbReference type="RefSeq" id="WP_015247853.1">
    <property type="nucleotide sequence ID" value="NC_019892.1"/>
</dbReference>
<reference evidence="6 7" key="1">
    <citation type="submission" date="2012-02" db="EMBL/GenBank/DDBJ databases">
        <title>Complete sequence of chromosome of Singulisphaera acidiphila DSM 18658.</title>
        <authorList>
            <consortium name="US DOE Joint Genome Institute (JGI-PGF)"/>
            <person name="Lucas S."/>
            <person name="Copeland A."/>
            <person name="Lapidus A."/>
            <person name="Glavina del Rio T."/>
            <person name="Dalin E."/>
            <person name="Tice H."/>
            <person name="Bruce D."/>
            <person name="Goodwin L."/>
            <person name="Pitluck S."/>
            <person name="Peters L."/>
            <person name="Ovchinnikova G."/>
            <person name="Chertkov O."/>
            <person name="Kyrpides N."/>
            <person name="Mavromatis K."/>
            <person name="Ivanova N."/>
            <person name="Brettin T."/>
            <person name="Detter J.C."/>
            <person name="Han C."/>
            <person name="Larimer F."/>
            <person name="Land M."/>
            <person name="Hauser L."/>
            <person name="Markowitz V."/>
            <person name="Cheng J.-F."/>
            <person name="Hugenholtz P."/>
            <person name="Woyke T."/>
            <person name="Wu D."/>
            <person name="Tindall B."/>
            <person name="Pomrenke H."/>
            <person name="Brambilla E."/>
            <person name="Klenk H.-P."/>
            <person name="Eisen J.A."/>
        </authorList>
    </citation>
    <scope>NUCLEOTIDE SEQUENCE [LARGE SCALE GENOMIC DNA]</scope>
    <source>
        <strain evidence="7">ATCC BAA-1392 / DSM 18658 / VKM B-2454 / MOB10</strain>
    </source>
</reference>
<evidence type="ECO:0000259" key="5">
    <source>
        <dbReference type="Pfam" id="PF00772"/>
    </source>
</evidence>
<keyword evidence="4" id="KW-0175">Coiled coil</keyword>
<dbReference type="GO" id="GO:0006269">
    <property type="term" value="P:DNA replication, synthesis of primer"/>
    <property type="evidence" value="ECO:0007669"/>
    <property type="project" value="UniProtKB-KW"/>
</dbReference>
<keyword evidence="6" id="KW-0347">Helicase</keyword>
<dbReference type="GO" id="GO:0005829">
    <property type="term" value="C:cytosol"/>
    <property type="evidence" value="ECO:0007669"/>
    <property type="project" value="TreeGrafter"/>
</dbReference>
<dbReference type="InterPro" id="IPR016136">
    <property type="entry name" value="DNA_helicase_N/primase_C"/>
</dbReference>
<dbReference type="Gene3D" id="1.10.860.10">
    <property type="entry name" value="DNAb Helicase, Chain A"/>
    <property type="match status" value="1"/>
</dbReference>
<keyword evidence="1" id="KW-0639">Primosome</keyword>
<dbReference type="PANTHER" id="PTHR30153">
    <property type="entry name" value="REPLICATIVE DNA HELICASE DNAB"/>
    <property type="match status" value="1"/>
</dbReference>
<dbReference type="GO" id="GO:1990077">
    <property type="term" value="C:primosome complex"/>
    <property type="evidence" value="ECO:0007669"/>
    <property type="project" value="UniProtKB-KW"/>
</dbReference>
<dbReference type="GO" id="GO:0005524">
    <property type="term" value="F:ATP binding"/>
    <property type="evidence" value="ECO:0007669"/>
    <property type="project" value="InterPro"/>
</dbReference>
<dbReference type="InterPro" id="IPR007693">
    <property type="entry name" value="DNA_helicase_DnaB-like_N"/>
</dbReference>
<evidence type="ECO:0000256" key="3">
    <source>
        <dbReference type="ARBA" id="ARBA00023125"/>
    </source>
</evidence>
<keyword evidence="3" id="KW-0238">DNA-binding</keyword>